<keyword evidence="4" id="KW-1185">Reference proteome</keyword>
<dbReference type="SUPFAM" id="SSF101874">
    <property type="entry name" value="YceI-like"/>
    <property type="match status" value="1"/>
</dbReference>
<accession>A0A5M8FCH2</accession>
<dbReference type="PANTHER" id="PTHR34406">
    <property type="entry name" value="PROTEIN YCEI"/>
    <property type="match status" value="1"/>
</dbReference>
<feature type="chain" id="PRO_5024326900" evidence="1">
    <location>
        <begin position="21"/>
        <end position="186"/>
    </location>
</feature>
<sequence>MKRLALALALSGLIAPATQAVEFTQVQADQSRISFRYTQMGVGMDGGFNSFSSQVRFDPAEPASAQAVIEVDLASIDVGTPEADEEVATKTWLNTPAFPTARFTASRITALGDEAYEVAGQLSIKGQTREVLVPATFTQQGNAGVFAGSFTLRRGDFAIGEGPWAAFDIVANDVEVHFQLAVTPGD</sequence>
<dbReference type="InterPro" id="IPR007372">
    <property type="entry name" value="Lipid/polyisoprenoid-bd_YceI"/>
</dbReference>
<dbReference type="RefSeq" id="WP_150094984.1">
    <property type="nucleotide sequence ID" value="NZ_VWXX01000067.1"/>
</dbReference>
<dbReference type="AlphaFoldDB" id="A0A5M8FCH2"/>
<dbReference type="Pfam" id="PF04264">
    <property type="entry name" value="YceI"/>
    <property type="match status" value="1"/>
</dbReference>
<dbReference type="OrthoDB" id="1247465at2"/>
<proteinExistence type="predicted"/>
<feature type="domain" description="Lipid/polyisoprenoid-binding YceI-like" evidence="2">
    <location>
        <begin position="22"/>
        <end position="183"/>
    </location>
</feature>
<dbReference type="EMBL" id="VWXX01000067">
    <property type="protein sequence ID" value="KAA6181590.1"/>
    <property type="molecule type" value="Genomic_DNA"/>
</dbReference>
<feature type="signal peptide" evidence="1">
    <location>
        <begin position="1"/>
        <end position="20"/>
    </location>
</feature>
<evidence type="ECO:0000259" key="2">
    <source>
        <dbReference type="SMART" id="SM00867"/>
    </source>
</evidence>
<evidence type="ECO:0000256" key="1">
    <source>
        <dbReference type="SAM" id="SignalP"/>
    </source>
</evidence>
<organism evidence="3 4">
    <name type="scientific">Thiohalocapsa marina</name>
    <dbReference type="NCBI Taxonomy" id="424902"/>
    <lineage>
        <taxon>Bacteria</taxon>
        <taxon>Pseudomonadati</taxon>
        <taxon>Pseudomonadota</taxon>
        <taxon>Gammaproteobacteria</taxon>
        <taxon>Chromatiales</taxon>
        <taxon>Chromatiaceae</taxon>
        <taxon>Thiohalocapsa</taxon>
    </lineage>
</organism>
<dbReference type="SMART" id="SM00867">
    <property type="entry name" value="YceI"/>
    <property type="match status" value="1"/>
</dbReference>
<gene>
    <name evidence="3" type="ORF">F2Q65_19090</name>
</gene>
<keyword evidence="1" id="KW-0732">Signal</keyword>
<reference evidence="3 4" key="1">
    <citation type="submission" date="2019-09" db="EMBL/GenBank/DDBJ databases">
        <title>Whole-genome sequence of the purple sulfur bacterium Thiohalocapsa marina DSM 19078.</title>
        <authorList>
            <person name="Kyndt J.A."/>
            <person name="Meyer T.E."/>
        </authorList>
    </citation>
    <scope>NUCLEOTIDE SEQUENCE [LARGE SCALE GENOMIC DNA]</scope>
    <source>
        <strain evidence="3 4">DSM 19078</strain>
    </source>
</reference>
<name>A0A5M8FCH2_9GAMM</name>
<dbReference type="Gene3D" id="2.40.128.110">
    <property type="entry name" value="Lipid/polyisoprenoid-binding, YceI-like"/>
    <property type="match status" value="1"/>
</dbReference>
<protein>
    <submittedName>
        <fullName evidence="3">YceI family protein</fullName>
    </submittedName>
</protein>
<comment type="caution">
    <text evidence="3">The sequence shown here is derived from an EMBL/GenBank/DDBJ whole genome shotgun (WGS) entry which is preliminary data.</text>
</comment>
<dbReference type="PANTHER" id="PTHR34406:SF1">
    <property type="entry name" value="PROTEIN YCEI"/>
    <property type="match status" value="1"/>
</dbReference>
<dbReference type="Proteomes" id="UP000322981">
    <property type="component" value="Unassembled WGS sequence"/>
</dbReference>
<dbReference type="InterPro" id="IPR036761">
    <property type="entry name" value="TTHA0802/YceI-like_sf"/>
</dbReference>
<evidence type="ECO:0000313" key="3">
    <source>
        <dbReference type="EMBL" id="KAA6181590.1"/>
    </source>
</evidence>
<evidence type="ECO:0000313" key="4">
    <source>
        <dbReference type="Proteomes" id="UP000322981"/>
    </source>
</evidence>